<comment type="caution">
    <text evidence="1">The sequence shown here is derived from an EMBL/GenBank/DDBJ whole genome shotgun (WGS) entry which is preliminary data.</text>
</comment>
<name>A0ABW8UZ09_9RHOB</name>
<evidence type="ECO:0000313" key="1">
    <source>
        <dbReference type="EMBL" id="MFL4472296.1"/>
    </source>
</evidence>
<evidence type="ECO:0000313" key="2">
    <source>
        <dbReference type="Proteomes" id="UP001627408"/>
    </source>
</evidence>
<dbReference type="RefSeq" id="WP_407594460.1">
    <property type="nucleotide sequence ID" value="NZ_JBHDIY010000004.1"/>
</dbReference>
<protein>
    <recommendedName>
        <fullName evidence="3">NAD-dependent epimerase/dehydratase domain-containing protein</fullName>
    </recommendedName>
</protein>
<gene>
    <name evidence="1" type="ORF">ACERZ8_21320</name>
</gene>
<dbReference type="Proteomes" id="UP001627408">
    <property type="component" value="Unassembled WGS sequence"/>
</dbReference>
<evidence type="ECO:0008006" key="3">
    <source>
        <dbReference type="Google" id="ProtNLM"/>
    </source>
</evidence>
<dbReference type="Gene3D" id="3.40.50.720">
    <property type="entry name" value="NAD(P)-binding Rossmann-like Domain"/>
    <property type="match status" value="1"/>
</dbReference>
<dbReference type="InterPro" id="IPR036291">
    <property type="entry name" value="NAD(P)-bd_dom_sf"/>
</dbReference>
<sequence length="134" mass="14063">MGAHEIKLMGSGNEQRDWLLVSDAAALMIALVKTAPIGCGPVNLGCGQAVSVHDAANEFVRAISPDVPVSFSGVRAAGDPDMLVADTTKLKDILTVKGAPPLLMPPNPLKSFGEVAQWYKNAWDEDVPRAGNAV</sequence>
<keyword evidence="2" id="KW-1185">Reference proteome</keyword>
<accession>A0ABW8UZ09</accession>
<dbReference type="EMBL" id="JBHDIY010000004">
    <property type="protein sequence ID" value="MFL4472296.1"/>
    <property type="molecule type" value="Genomic_DNA"/>
</dbReference>
<reference evidence="1 2" key="1">
    <citation type="submission" date="2024-08" db="EMBL/GenBank/DDBJ databases">
        <title>Tateyamaria sp. nov., isolated from marine algae.</title>
        <authorList>
            <person name="Choi B.J."/>
            <person name="Kim J.M."/>
            <person name="Lee J.K."/>
            <person name="Choi D.G."/>
            <person name="Bayburt H."/>
            <person name="Baek J.H."/>
            <person name="Han D.M."/>
            <person name="Jeon C.O."/>
        </authorList>
    </citation>
    <scope>NUCLEOTIDE SEQUENCE [LARGE SCALE GENOMIC DNA]</scope>
    <source>
        <strain evidence="1 2">KMU-156</strain>
    </source>
</reference>
<organism evidence="1 2">
    <name type="scientific">Tateyamaria armeniaca</name>
    <dbReference type="NCBI Taxonomy" id="2518930"/>
    <lineage>
        <taxon>Bacteria</taxon>
        <taxon>Pseudomonadati</taxon>
        <taxon>Pseudomonadota</taxon>
        <taxon>Alphaproteobacteria</taxon>
        <taxon>Rhodobacterales</taxon>
        <taxon>Roseobacteraceae</taxon>
        <taxon>Tateyamaria</taxon>
    </lineage>
</organism>
<proteinExistence type="predicted"/>
<dbReference type="SUPFAM" id="SSF51735">
    <property type="entry name" value="NAD(P)-binding Rossmann-fold domains"/>
    <property type="match status" value="1"/>
</dbReference>